<dbReference type="InterPro" id="IPR035940">
    <property type="entry name" value="CAP_sf"/>
</dbReference>
<organism evidence="3 4">
    <name type="scientific">Tripterygium wilfordii</name>
    <name type="common">Thunder God vine</name>
    <dbReference type="NCBI Taxonomy" id="458696"/>
    <lineage>
        <taxon>Eukaryota</taxon>
        <taxon>Viridiplantae</taxon>
        <taxon>Streptophyta</taxon>
        <taxon>Embryophyta</taxon>
        <taxon>Tracheophyta</taxon>
        <taxon>Spermatophyta</taxon>
        <taxon>Magnoliopsida</taxon>
        <taxon>eudicotyledons</taxon>
        <taxon>Gunneridae</taxon>
        <taxon>Pentapetalae</taxon>
        <taxon>rosids</taxon>
        <taxon>fabids</taxon>
        <taxon>Celastrales</taxon>
        <taxon>Celastraceae</taxon>
        <taxon>Tripterygium</taxon>
    </lineage>
</organism>
<dbReference type="PRINTS" id="PR00837">
    <property type="entry name" value="V5TPXLIKE"/>
</dbReference>
<dbReference type="SUPFAM" id="SSF55797">
    <property type="entry name" value="PR-1-like"/>
    <property type="match status" value="1"/>
</dbReference>
<dbReference type="PROSITE" id="PS01010">
    <property type="entry name" value="CRISP_2"/>
    <property type="match status" value="1"/>
</dbReference>
<name>A0A7J7CCH4_TRIWF</name>
<accession>A0A7J7CCH4</accession>
<dbReference type="Proteomes" id="UP000593562">
    <property type="component" value="Unassembled WGS sequence"/>
</dbReference>
<feature type="domain" description="SCP" evidence="2">
    <location>
        <begin position="3"/>
        <end position="80"/>
    </location>
</feature>
<dbReference type="EMBL" id="JAAARO010000018">
    <property type="protein sequence ID" value="KAF5731874.1"/>
    <property type="molecule type" value="Genomic_DNA"/>
</dbReference>
<feature type="signal peptide" evidence="1">
    <location>
        <begin position="1"/>
        <end position="21"/>
    </location>
</feature>
<protein>
    <submittedName>
        <fullName evidence="3">Pathogenesis-related protein 1-like</fullName>
    </submittedName>
</protein>
<proteinExistence type="predicted"/>
<evidence type="ECO:0000256" key="1">
    <source>
        <dbReference type="SAM" id="SignalP"/>
    </source>
</evidence>
<evidence type="ECO:0000259" key="2">
    <source>
        <dbReference type="SMART" id="SM00198"/>
    </source>
</evidence>
<dbReference type="InterPro" id="IPR018244">
    <property type="entry name" value="Allrgn_V5/Tpx1_CS"/>
</dbReference>
<dbReference type="GO" id="GO:0005576">
    <property type="term" value="C:extracellular region"/>
    <property type="evidence" value="ECO:0007669"/>
    <property type="project" value="InterPro"/>
</dbReference>
<comment type="caution">
    <text evidence="3">The sequence shown here is derived from an EMBL/GenBank/DDBJ whole genome shotgun (WGS) entry which is preliminary data.</text>
</comment>
<dbReference type="PROSITE" id="PS01009">
    <property type="entry name" value="CRISP_1"/>
    <property type="match status" value="1"/>
</dbReference>
<evidence type="ECO:0000313" key="4">
    <source>
        <dbReference type="Proteomes" id="UP000593562"/>
    </source>
</evidence>
<keyword evidence="4" id="KW-1185">Reference proteome</keyword>
<dbReference type="Pfam" id="PF00188">
    <property type="entry name" value="CAP"/>
    <property type="match status" value="1"/>
</dbReference>
<dbReference type="InParanoid" id="A0A7J7CCH4"/>
<gene>
    <name evidence="3" type="ORF">HS088_TW18G00559</name>
</gene>
<dbReference type="AlphaFoldDB" id="A0A7J7CCH4"/>
<dbReference type="InterPro" id="IPR001283">
    <property type="entry name" value="CRISP-related"/>
</dbReference>
<reference evidence="3 4" key="1">
    <citation type="journal article" date="2020" name="Nat. Commun.">
        <title>Genome of Tripterygium wilfordii and identification of cytochrome P450 involved in triptolide biosynthesis.</title>
        <authorList>
            <person name="Tu L."/>
            <person name="Su P."/>
            <person name="Zhang Z."/>
            <person name="Gao L."/>
            <person name="Wang J."/>
            <person name="Hu T."/>
            <person name="Zhou J."/>
            <person name="Zhang Y."/>
            <person name="Zhao Y."/>
            <person name="Liu Y."/>
            <person name="Song Y."/>
            <person name="Tong Y."/>
            <person name="Lu Y."/>
            <person name="Yang J."/>
            <person name="Xu C."/>
            <person name="Jia M."/>
            <person name="Peters R.J."/>
            <person name="Huang L."/>
            <person name="Gao W."/>
        </authorList>
    </citation>
    <scope>NUCLEOTIDE SEQUENCE [LARGE SCALE GENOMIC DNA]</scope>
    <source>
        <strain evidence="4">cv. XIE 37</strain>
        <tissue evidence="3">Leaf</tissue>
    </source>
</reference>
<dbReference type="InterPro" id="IPR014044">
    <property type="entry name" value="CAP_dom"/>
</dbReference>
<feature type="chain" id="PRO_5029769875" evidence="1">
    <location>
        <begin position="22"/>
        <end position="84"/>
    </location>
</feature>
<sequence>MSISKAMFLCLLSLVTDVVNLWVAEKANYDYESNSCNGVCGHYTQVVWRKSVRLGCARVGCDNGGTFVICSYDPPGNYNGELPY</sequence>
<dbReference type="Gene3D" id="3.40.33.10">
    <property type="entry name" value="CAP"/>
    <property type="match status" value="1"/>
</dbReference>
<keyword evidence="1" id="KW-0732">Signal</keyword>
<dbReference type="PANTHER" id="PTHR10334">
    <property type="entry name" value="CYSTEINE-RICH SECRETORY PROTEIN-RELATED"/>
    <property type="match status" value="1"/>
</dbReference>
<dbReference type="SMART" id="SM00198">
    <property type="entry name" value="SCP"/>
    <property type="match status" value="1"/>
</dbReference>
<evidence type="ECO:0000313" key="3">
    <source>
        <dbReference type="EMBL" id="KAF5731874.1"/>
    </source>
</evidence>